<reference evidence="3 4" key="1">
    <citation type="submission" date="2018-04" db="EMBL/GenBank/DDBJ databases">
        <title>WGS assembly of Panicum hallii var. hallii HAL2.</title>
        <authorList>
            <person name="Lovell J."/>
            <person name="Jenkins J."/>
            <person name="Lowry D."/>
            <person name="Mamidi S."/>
            <person name="Sreedasyam A."/>
            <person name="Weng X."/>
            <person name="Barry K."/>
            <person name="Bonette J."/>
            <person name="Campitelli B."/>
            <person name="Daum C."/>
            <person name="Gordon S."/>
            <person name="Gould B."/>
            <person name="Lipzen A."/>
            <person name="MacQueen A."/>
            <person name="Palacio-Mejia J."/>
            <person name="Plott C."/>
            <person name="Shakirov E."/>
            <person name="Shu S."/>
            <person name="Yoshinaga Y."/>
            <person name="Zane M."/>
            <person name="Rokhsar D."/>
            <person name="Grimwood J."/>
            <person name="Schmutz J."/>
            <person name="Juenger T."/>
        </authorList>
    </citation>
    <scope>NUCLEOTIDE SEQUENCE [LARGE SCALE GENOMIC DNA]</scope>
    <source>
        <strain evidence="4">cv. HAL2</strain>
    </source>
</reference>
<dbReference type="InterPro" id="IPR023213">
    <property type="entry name" value="CAT-like_dom_sf"/>
</dbReference>
<dbReference type="Gene3D" id="3.30.559.10">
    <property type="entry name" value="Chloramphenicol acetyltransferase-like domain"/>
    <property type="match status" value="2"/>
</dbReference>
<dbReference type="EMBL" id="CM009755">
    <property type="protein sequence ID" value="PUZ49131.1"/>
    <property type="molecule type" value="Genomic_DNA"/>
</dbReference>
<evidence type="ECO:0000256" key="1">
    <source>
        <dbReference type="ARBA" id="ARBA00022679"/>
    </source>
</evidence>
<dbReference type="SUPFAM" id="SSF52777">
    <property type="entry name" value="CoA-dependent acyltransferases"/>
    <property type="match status" value="2"/>
</dbReference>
<proteinExistence type="predicted"/>
<dbReference type="GO" id="GO:0016747">
    <property type="term" value="F:acyltransferase activity, transferring groups other than amino-acyl groups"/>
    <property type="evidence" value="ECO:0007669"/>
    <property type="project" value="UniProtKB-ARBA"/>
</dbReference>
<evidence type="ECO:0000313" key="3">
    <source>
        <dbReference type="EMBL" id="PUZ49131.1"/>
    </source>
</evidence>
<keyword evidence="2" id="KW-0012">Acyltransferase</keyword>
<dbReference type="PROSITE" id="PS51257">
    <property type="entry name" value="PROKAR_LIPOPROTEIN"/>
    <property type="match status" value="1"/>
</dbReference>
<dbReference type="Pfam" id="PF02458">
    <property type="entry name" value="Transferase"/>
    <property type="match status" value="1"/>
</dbReference>
<name>A0A2T7D0P8_9POAL</name>
<evidence type="ECO:0000313" key="4">
    <source>
        <dbReference type="Proteomes" id="UP000244336"/>
    </source>
</evidence>
<keyword evidence="4" id="KW-1185">Reference proteome</keyword>
<organism evidence="3 4">
    <name type="scientific">Panicum hallii var. hallii</name>
    <dbReference type="NCBI Taxonomy" id="1504633"/>
    <lineage>
        <taxon>Eukaryota</taxon>
        <taxon>Viridiplantae</taxon>
        <taxon>Streptophyta</taxon>
        <taxon>Embryophyta</taxon>
        <taxon>Tracheophyta</taxon>
        <taxon>Spermatophyta</taxon>
        <taxon>Magnoliopsida</taxon>
        <taxon>Liliopsida</taxon>
        <taxon>Poales</taxon>
        <taxon>Poaceae</taxon>
        <taxon>PACMAD clade</taxon>
        <taxon>Panicoideae</taxon>
        <taxon>Panicodae</taxon>
        <taxon>Paniceae</taxon>
        <taxon>Panicinae</taxon>
        <taxon>Panicum</taxon>
        <taxon>Panicum sect. Panicum</taxon>
    </lineage>
</organism>
<evidence type="ECO:0000256" key="2">
    <source>
        <dbReference type="ARBA" id="ARBA00023315"/>
    </source>
</evidence>
<dbReference type="Proteomes" id="UP000244336">
    <property type="component" value="Chromosome 7"/>
</dbReference>
<keyword evidence="1" id="KW-0808">Transferase</keyword>
<gene>
    <name evidence="3" type="ORF">GQ55_7G301200</name>
</gene>
<dbReference type="PANTHER" id="PTHR31625">
    <property type="match status" value="1"/>
</dbReference>
<dbReference type="AlphaFoldDB" id="A0A2T7D0P8"/>
<sequence>MSIGHTKPAPHLTILLSSCLSSMSPVRIVDISYVAVPAKAARPPEDVKLNAMEAQWLVLPLLQYILFFEGEQLPPFDTVVQSLRSSLKATLANFAPLAGKLVHLADTGDVAIRCSASSSDDGVRFVVAESEADVRRLAGDEEHDVQTFERLVPELDMTELPASLLAAQATRLEGGGVALGVTVHHAVADGRSLWRFVEAWAAACRGDTPPPMPPPCFDRLRVRLPGGEELARSVLRKYAPNLPVVTTPSILQEDRLRFIRWTFTLDSNHIERLKRRIVRLGEAQGAPSCRPPSSFVAVTAQAWTCFVRCRSVPADEDVFLFFFADVRGRLDPPAGAEYFGACLSGCLATVPARELHGERALAAASAAVQDAIREMMEDPAGGWEFLRIPGAVPMDRLLNVSGSSSFRAYQAADFGWGRPRRTVPVRMNQDGQVELVRARDADGVQVTVSMLRRVHMDAFKAQFLDLLE</sequence>
<protein>
    <submittedName>
        <fullName evidence="3">Uncharacterized protein</fullName>
    </submittedName>
</protein>
<accession>A0A2T7D0P8</accession>
<dbReference type="Gramene" id="PUZ49131">
    <property type="protein sequence ID" value="PUZ49131"/>
    <property type="gene ID" value="GQ55_7G301200"/>
</dbReference>
<dbReference type="OrthoDB" id="667639at2759"/>
<dbReference type="InterPro" id="IPR051504">
    <property type="entry name" value="Plant_metabolite_acyltrans"/>
</dbReference>